<dbReference type="Proteomes" id="UP000837857">
    <property type="component" value="Chromosome 12"/>
</dbReference>
<organism evidence="5 6">
    <name type="scientific">Iphiclides podalirius</name>
    <name type="common">scarce swallowtail</name>
    <dbReference type="NCBI Taxonomy" id="110791"/>
    <lineage>
        <taxon>Eukaryota</taxon>
        <taxon>Metazoa</taxon>
        <taxon>Ecdysozoa</taxon>
        <taxon>Arthropoda</taxon>
        <taxon>Hexapoda</taxon>
        <taxon>Insecta</taxon>
        <taxon>Pterygota</taxon>
        <taxon>Neoptera</taxon>
        <taxon>Endopterygota</taxon>
        <taxon>Lepidoptera</taxon>
        <taxon>Glossata</taxon>
        <taxon>Ditrysia</taxon>
        <taxon>Papilionoidea</taxon>
        <taxon>Papilionidae</taxon>
        <taxon>Papilioninae</taxon>
        <taxon>Iphiclides</taxon>
    </lineage>
</organism>
<dbReference type="Pfam" id="PF04500">
    <property type="entry name" value="FLYWCH"/>
    <property type="match status" value="1"/>
</dbReference>
<name>A0ABN8HUX6_9NEOP</name>
<sequence>MISMGGGKPIFITSKRGNQLILLSGYKYFVKASHSVGRMTKRRWNCSTHHAKGCRALLHTANDTILKINDRHNHSPVYRF</sequence>
<dbReference type="InterPro" id="IPR007588">
    <property type="entry name" value="Znf_FLYWCH"/>
</dbReference>
<proteinExistence type="predicted"/>
<dbReference type="Gene3D" id="2.20.25.240">
    <property type="match status" value="1"/>
</dbReference>
<evidence type="ECO:0000256" key="2">
    <source>
        <dbReference type="ARBA" id="ARBA00022771"/>
    </source>
</evidence>
<protein>
    <recommendedName>
        <fullName evidence="4">FLYWCH-type domain-containing protein</fullName>
    </recommendedName>
</protein>
<evidence type="ECO:0000256" key="3">
    <source>
        <dbReference type="ARBA" id="ARBA00022833"/>
    </source>
</evidence>
<evidence type="ECO:0000259" key="4">
    <source>
        <dbReference type="Pfam" id="PF04500"/>
    </source>
</evidence>
<feature type="domain" description="FLYWCH-type" evidence="4">
    <location>
        <begin position="11"/>
        <end position="74"/>
    </location>
</feature>
<accession>A0ABN8HUX6</accession>
<dbReference type="EMBL" id="OW152824">
    <property type="protein sequence ID" value="CAH2040278.1"/>
    <property type="molecule type" value="Genomic_DNA"/>
</dbReference>
<evidence type="ECO:0000313" key="6">
    <source>
        <dbReference type="Proteomes" id="UP000837857"/>
    </source>
</evidence>
<gene>
    <name evidence="5" type="ORF">IPOD504_LOCUS2441</name>
</gene>
<keyword evidence="1" id="KW-0479">Metal-binding</keyword>
<reference evidence="5" key="1">
    <citation type="submission" date="2022-03" db="EMBL/GenBank/DDBJ databases">
        <authorList>
            <person name="Martin H S."/>
        </authorList>
    </citation>
    <scope>NUCLEOTIDE SEQUENCE</scope>
</reference>
<evidence type="ECO:0000256" key="1">
    <source>
        <dbReference type="ARBA" id="ARBA00022723"/>
    </source>
</evidence>
<keyword evidence="3" id="KW-0862">Zinc</keyword>
<feature type="non-terminal residue" evidence="5">
    <location>
        <position position="1"/>
    </location>
</feature>
<keyword evidence="2" id="KW-0863">Zinc-finger</keyword>
<evidence type="ECO:0000313" key="5">
    <source>
        <dbReference type="EMBL" id="CAH2040278.1"/>
    </source>
</evidence>
<keyword evidence="6" id="KW-1185">Reference proteome</keyword>